<dbReference type="AlphaFoldDB" id="A0A558GF65"/>
<accession>A0A847TQV6</accession>
<accession>A0A558GF65</accession>
<dbReference type="Proteomes" id="UP000320212">
    <property type="component" value="Unassembled WGS sequence"/>
</dbReference>
<organism evidence="2 3">
    <name type="scientific">Haloferax volcanii</name>
    <name type="common">Halobacterium volcanii</name>
    <dbReference type="NCBI Taxonomy" id="2246"/>
    <lineage>
        <taxon>Archaea</taxon>
        <taxon>Methanobacteriati</taxon>
        <taxon>Methanobacteriota</taxon>
        <taxon>Stenosarchaea group</taxon>
        <taxon>Halobacteria</taxon>
        <taxon>Halobacteriales</taxon>
        <taxon>Haloferacaceae</taxon>
        <taxon>Haloferax</taxon>
    </lineage>
</organism>
<evidence type="ECO:0000313" key="2">
    <source>
        <dbReference type="EMBL" id="TVT96383.1"/>
    </source>
</evidence>
<protein>
    <submittedName>
        <fullName evidence="2">Uncharacterized protein</fullName>
    </submittedName>
</protein>
<gene>
    <name evidence="2" type="ORF">FQA18_01405</name>
    <name evidence="1" type="ORF">GOC85_12740</name>
</gene>
<sequence>MNLRLILLFNELPQVDVYLPPRRTPFVQFFIYSCTNEFLVITFNYGYASFISFKPHLDVVQKNACIKK</sequence>
<reference evidence="2 3" key="1">
    <citation type="submission" date="2019-07" db="EMBL/GenBank/DDBJ databases">
        <title>Draft genome sequence of Haloferax volcanii SS0101, isolated from salt farm in Samut Sakhon, Thailand.</title>
        <authorList>
            <person name="Wanthongcharoen S."/>
            <person name="Yamprayoonswat W."/>
            <person name="Ruangsuj P."/>
            <person name="Thongpramul N."/>
            <person name="Jumpathong W."/>
            <person name="Sittihan S."/>
            <person name="Kanjanavas P."/>
            <person name="Yasawong M."/>
        </authorList>
    </citation>
    <scope>NUCLEOTIDE SEQUENCE [LARGE SCALE GENOMIC DNA]</scope>
    <source>
        <strain evidence="2 3">SS0101</strain>
    </source>
</reference>
<evidence type="ECO:0000313" key="1">
    <source>
        <dbReference type="EMBL" id="NLV03435.1"/>
    </source>
</evidence>
<dbReference type="Proteomes" id="UP000619835">
    <property type="component" value="Unassembled WGS sequence"/>
</dbReference>
<dbReference type="EMBL" id="VMTR01000004">
    <property type="protein sequence ID" value="TVT96383.1"/>
    <property type="molecule type" value="Genomic_DNA"/>
</dbReference>
<comment type="caution">
    <text evidence="2">The sequence shown here is derived from an EMBL/GenBank/DDBJ whole genome shotgun (WGS) entry which is preliminary data.</text>
</comment>
<proteinExistence type="predicted"/>
<evidence type="ECO:0000313" key="3">
    <source>
        <dbReference type="Proteomes" id="UP000320212"/>
    </source>
</evidence>
<name>A0A558GF65_HALVO</name>
<reference evidence="1" key="2">
    <citation type="submission" date="2019-12" db="EMBL/GenBank/DDBJ databases">
        <title>Haloferax alexandrinus strain pws11.</title>
        <authorList>
            <person name="Verma D.K."/>
            <person name="Gopal K."/>
            <person name="Prasad E.S."/>
        </authorList>
    </citation>
    <scope>NUCLEOTIDE SEQUENCE</scope>
    <source>
        <strain evidence="1">Pws11</strain>
    </source>
</reference>
<dbReference type="EMBL" id="WOWC01000001">
    <property type="protein sequence ID" value="NLV03435.1"/>
    <property type="molecule type" value="Genomic_DNA"/>
</dbReference>
<dbReference type="PROSITE" id="PS51257">
    <property type="entry name" value="PROKAR_LIPOPROTEIN"/>
    <property type="match status" value="1"/>
</dbReference>